<proteinExistence type="predicted"/>
<dbReference type="CDD" id="cd07043">
    <property type="entry name" value="STAS_anti-anti-sigma_factors"/>
    <property type="match status" value="1"/>
</dbReference>
<name>A0A4U0YN55_9GAMM</name>
<dbReference type="PANTHER" id="PTHR35849:SF1">
    <property type="entry name" value="INTERMEMBRANE PHOSPHOLIPID TRANSPORT SYSTEM BINDING PROTEIN MLAB"/>
    <property type="match status" value="1"/>
</dbReference>
<dbReference type="SUPFAM" id="SSF52091">
    <property type="entry name" value="SpoIIaa-like"/>
    <property type="match status" value="1"/>
</dbReference>
<reference evidence="2 3" key="1">
    <citation type="submission" date="2019-04" db="EMBL/GenBank/DDBJ databases">
        <title>Crypto-aerobic microbial life in anoxic (sulfidic) marine sediments.</title>
        <authorList>
            <person name="Bhattacharya S."/>
            <person name="Roy C."/>
            <person name="Mondal N."/>
            <person name="Sarkar J."/>
            <person name="Mandal S."/>
            <person name="Rameez M.J."/>
            <person name="Ghosh W."/>
        </authorList>
    </citation>
    <scope>NUCLEOTIDE SEQUENCE [LARGE SCALE GENOMIC DNA]</scope>
    <source>
        <strain evidence="2 3">SBBB</strain>
    </source>
</reference>
<dbReference type="Gene3D" id="3.30.750.24">
    <property type="entry name" value="STAS domain"/>
    <property type="match status" value="1"/>
</dbReference>
<dbReference type="AlphaFoldDB" id="A0A4U0YN55"/>
<accession>A0A4U0YN55</accession>
<dbReference type="Proteomes" id="UP000305198">
    <property type="component" value="Unassembled WGS sequence"/>
</dbReference>
<dbReference type="PANTHER" id="PTHR35849">
    <property type="entry name" value="BLR2341 PROTEIN"/>
    <property type="match status" value="1"/>
</dbReference>
<sequence>MGQCGCRVPRDRRRRGRRVTARWVPDGERLRLEGELDFVSAIPVREALDSFLASSAGKRVVLDLSGVTRINSVGLSLLLSAARSAQQSQVQLQATALPAGLLSMAAVCGLDDWLETLSAADGSTTEIPHAGQ</sequence>
<comment type="caution">
    <text evidence="2">The sequence shown here is derived from an EMBL/GenBank/DDBJ whole genome shotgun (WGS) entry which is preliminary data.</text>
</comment>
<dbReference type="InterPro" id="IPR036513">
    <property type="entry name" value="STAS_dom_sf"/>
</dbReference>
<gene>
    <name evidence="2" type="ORF">FA869_06355</name>
</gene>
<dbReference type="OrthoDB" id="7029873at2"/>
<dbReference type="PROSITE" id="PS50801">
    <property type="entry name" value="STAS"/>
    <property type="match status" value="1"/>
</dbReference>
<evidence type="ECO:0000313" key="3">
    <source>
        <dbReference type="Proteomes" id="UP000305198"/>
    </source>
</evidence>
<organism evidence="2 3">
    <name type="scientific">Halopseudomonas bauzanensis</name>
    <dbReference type="NCBI Taxonomy" id="653930"/>
    <lineage>
        <taxon>Bacteria</taxon>
        <taxon>Pseudomonadati</taxon>
        <taxon>Pseudomonadota</taxon>
        <taxon>Gammaproteobacteria</taxon>
        <taxon>Pseudomonadales</taxon>
        <taxon>Pseudomonadaceae</taxon>
        <taxon>Halopseudomonas</taxon>
    </lineage>
</organism>
<dbReference type="Pfam" id="PF13466">
    <property type="entry name" value="STAS_2"/>
    <property type="match status" value="1"/>
</dbReference>
<feature type="domain" description="STAS" evidence="1">
    <location>
        <begin position="30"/>
        <end position="132"/>
    </location>
</feature>
<protein>
    <submittedName>
        <fullName evidence="2">STAS domain-containing protein</fullName>
    </submittedName>
</protein>
<dbReference type="InterPro" id="IPR052746">
    <property type="entry name" value="MlaB_ABC_Transporter"/>
</dbReference>
<evidence type="ECO:0000313" key="2">
    <source>
        <dbReference type="EMBL" id="TKA92019.1"/>
    </source>
</evidence>
<dbReference type="InterPro" id="IPR058548">
    <property type="entry name" value="MlaB-like_STAS"/>
</dbReference>
<dbReference type="EMBL" id="SWAV01000002">
    <property type="protein sequence ID" value="TKA92019.1"/>
    <property type="molecule type" value="Genomic_DNA"/>
</dbReference>
<dbReference type="InterPro" id="IPR002645">
    <property type="entry name" value="STAS_dom"/>
</dbReference>
<evidence type="ECO:0000259" key="1">
    <source>
        <dbReference type="PROSITE" id="PS50801"/>
    </source>
</evidence>